<keyword evidence="3" id="KW-1185">Reference proteome</keyword>
<reference evidence="2" key="1">
    <citation type="journal article" date="2020" name="bioRxiv">
        <title>Whole genome comparisons of ergot fungi reveals the divergence and evolution of species within the genus Claviceps are the result of varying mechanisms driving genome evolution and host range expansion.</title>
        <authorList>
            <person name="Wyka S.A."/>
            <person name="Mondo S.J."/>
            <person name="Liu M."/>
            <person name="Dettman J."/>
            <person name="Nalam V."/>
            <person name="Broders K.D."/>
        </authorList>
    </citation>
    <scope>NUCLEOTIDE SEQUENCE</scope>
    <source>
        <strain evidence="2">CCC 489</strain>
    </source>
</reference>
<dbReference type="EMBL" id="SRPY01000893">
    <property type="protein sequence ID" value="KAG5916436.1"/>
    <property type="molecule type" value="Genomic_DNA"/>
</dbReference>
<proteinExistence type="predicted"/>
<dbReference type="Pfam" id="PF08297">
    <property type="entry name" value="U3_snoRNA_assoc"/>
    <property type="match status" value="1"/>
</dbReference>
<sequence>MPSTTRKRAAALAESAPAATGSESVASASADADMGGSAKRQKKIPLRSKQDKAGAGQAPATSAAANLVRFDDEGNADQELLVPAPAPALAVTREEVEGSDSDEAPEAVSTSKAAKEMMASAQRFQELAQIERAAKKKVLVQRQALFEKQALARKDKKAADEEAVLAGAGRNRAVRTQVPNVLPVEFLADSSSEDEGDASRPSGVVAARRARTVSSVERRLTRQGRGPRDEISGTTVHRIARNVDGRMAPKAKKHAQSAKDALLMRGRQPVKGKSSGFFQK</sequence>
<evidence type="ECO:0000256" key="1">
    <source>
        <dbReference type="SAM" id="MobiDB-lite"/>
    </source>
</evidence>
<gene>
    <name evidence="2" type="ORF">E4U42_007665</name>
</gene>
<feature type="compositionally biased region" description="Low complexity" evidence="1">
    <location>
        <begin position="53"/>
        <end position="65"/>
    </location>
</feature>
<organism evidence="2 3">
    <name type="scientific">Claviceps africana</name>
    <dbReference type="NCBI Taxonomy" id="83212"/>
    <lineage>
        <taxon>Eukaryota</taxon>
        <taxon>Fungi</taxon>
        <taxon>Dikarya</taxon>
        <taxon>Ascomycota</taxon>
        <taxon>Pezizomycotina</taxon>
        <taxon>Sordariomycetes</taxon>
        <taxon>Hypocreomycetidae</taxon>
        <taxon>Hypocreales</taxon>
        <taxon>Clavicipitaceae</taxon>
        <taxon>Claviceps</taxon>
    </lineage>
</organism>
<dbReference type="AlphaFoldDB" id="A0A8K0NG05"/>
<name>A0A8K0NG05_9HYPO</name>
<dbReference type="GO" id="GO:0030515">
    <property type="term" value="F:snoRNA binding"/>
    <property type="evidence" value="ECO:0007669"/>
    <property type="project" value="InterPro"/>
</dbReference>
<dbReference type="Proteomes" id="UP000811619">
    <property type="component" value="Unassembled WGS sequence"/>
</dbReference>
<accession>A0A8K0NG05</accession>
<evidence type="ECO:0000313" key="3">
    <source>
        <dbReference type="Proteomes" id="UP000811619"/>
    </source>
</evidence>
<protein>
    <submittedName>
        <fullName evidence="2">Uncharacterized protein</fullName>
    </submittedName>
</protein>
<feature type="region of interest" description="Disordered" evidence="1">
    <location>
        <begin position="1"/>
        <end position="70"/>
    </location>
</feature>
<dbReference type="InterPro" id="IPR013268">
    <property type="entry name" value="UTP16"/>
</dbReference>
<feature type="compositionally biased region" description="Basic and acidic residues" evidence="1">
    <location>
        <begin position="216"/>
        <end position="231"/>
    </location>
</feature>
<dbReference type="OrthoDB" id="5245631at2759"/>
<feature type="region of interest" description="Disordered" evidence="1">
    <location>
        <begin position="92"/>
        <end position="114"/>
    </location>
</feature>
<feature type="region of interest" description="Disordered" evidence="1">
    <location>
        <begin position="188"/>
        <end position="280"/>
    </location>
</feature>
<comment type="caution">
    <text evidence="2">The sequence shown here is derived from an EMBL/GenBank/DDBJ whole genome shotgun (WGS) entry which is preliminary data.</text>
</comment>
<dbReference type="GO" id="GO:0006364">
    <property type="term" value="P:rRNA processing"/>
    <property type="evidence" value="ECO:0007669"/>
    <property type="project" value="InterPro"/>
</dbReference>
<feature type="compositionally biased region" description="Low complexity" evidence="1">
    <location>
        <begin position="10"/>
        <end position="38"/>
    </location>
</feature>
<evidence type="ECO:0000313" key="2">
    <source>
        <dbReference type="EMBL" id="KAG5916436.1"/>
    </source>
</evidence>